<dbReference type="AlphaFoldDB" id="A0A316HYI2"/>
<dbReference type="InterPro" id="IPR011989">
    <property type="entry name" value="ARM-like"/>
</dbReference>
<dbReference type="Proteomes" id="UP000246005">
    <property type="component" value="Unassembled WGS sequence"/>
</dbReference>
<organism evidence="1 2">
    <name type="scientific">Lentzea atacamensis</name>
    <dbReference type="NCBI Taxonomy" id="531938"/>
    <lineage>
        <taxon>Bacteria</taxon>
        <taxon>Bacillati</taxon>
        <taxon>Actinomycetota</taxon>
        <taxon>Actinomycetes</taxon>
        <taxon>Pseudonocardiales</taxon>
        <taxon>Pseudonocardiaceae</taxon>
        <taxon>Lentzea</taxon>
    </lineage>
</organism>
<proteinExistence type="predicted"/>
<protein>
    <recommendedName>
        <fullName evidence="3">HEAT repeat domain-containing protein</fullName>
    </recommendedName>
</protein>
<accession>A0A316HYI2</accession>
<gene>
    <name evidence="1" type="ORF">C8D88_107245</name>
</gene>
<evidence type="ECO:0000313" key="1">
    <source>
        <dbReference type="EMBL" id="PWK85038.1"/>
    </source>
</evidence>
<sequence length="381" mass="42249">MEIRALLDRMTHEDHRREAEDFVTEHGITSFDEMAELIATSGDGQAVQSACRVFSLLDAADEVYLAAARHPHAAVRRVAASMFRGEKALRYARELLPLLADEDHYVRQEALWAFGTMGPDVLPLLHETRRTAKGATRRGALAGIVEVAGPDAMSAADRRMIERYIRVKIEEEMYGSEEMHLCGGWYAIKTDNQAAVLEVCGLQDPTPVTKVLGGAAWNNDHHAWSKADEHVECARVYVTGAWDGWTLVFGEPFAHAERPVHEICAVLSAVFGEAHHYGMSCGDGWTAWCIAESGEVVRYYDAFKPEEQIGELDVEEGRGLPHDWSDENDDLDDIWATEVAEELSVDPTYFDGDVEGHGVLALTQCGRTYGSPKGFLEITRG</sequence>
<evidence type="ECO:0000313" key="2">
    <source>
        <dbReference type="Proteomes" id="UP000246005"/>
    </source>
</evidence>
<reference evidence="1 2" key="1">
    <citation type="submission" date="2018-05" db="EMBL/GenBank/DDBJ databases">
        <title>Genomic Encyclopedia of Type Strains, Phase IV (KMG-IV): sequencing the most valuable type-strain genomes for metagenomic binning, comparative biology and taxonomic classification.</title>
        <authorList>
            <person name="Goeker M."/>
        </authorList>
    </citation>
    <scope>NUCLEOTIDE SEQUENCE [LARGE SCALE GENOMIC DNA]</scope>
    <source>
        <strain evidence="1 2">DSM 45480</strain>
    </source>
</reference>
<dbReference type="RefSeq" id="WP_109638522.1">
    <property type="nucleotide sequence ID" value="NZ_QGHB01000007.1"/>
</dbReference>
<dbReference type="SUPFAM" id="SSF48371">
    <property type="entry name" value="ARM repeat"/>
    <property type="match status" value="1"/>
</dbReference>
<comment type="caution">
    <text evidence="1">The sequence shown here is derived from an EMBL/GenBank/DDBJ whole genome shotgun (WGS) entry which is preliminary data.</text>
</comment>
<name>A0A316HYI2_9PSEU</name>
<dbReference type="Gene3D" id="1.25.10.10">
    <property type="entry name" value="Leucine-rich Repeat Variant"/>
    <property type="match status" value="1"/>
</dbReference>
<dbReference type="InterPro" id="IPR016024">
    <property type="entry name" value="ARM-type_fold"/>
</dbReference>
<dbReference type="EMBL" id="QGHB01000007">
    <property type="protein sequence ID" value="PWK85038.1"/>
    <property type="molecule type" value="Genomic_DNA"/>
</dbReference>
<evidence type="ECO:0008006" key="3">
    <source>
        <dbReference type="Google" id="ProtNLM"/>
    </source>
</evidence>